<accession>A0A9P7BIW0</accession>
<dbReference type="AlphaFoldDB" id="A0A9P7BIW0"/>
<keyword evidence="3" id="KW-1185">Reference proteome</keyword>
<evidence type="ECO:0000313" key="2">
    <source>
        <dbReference type="EMBL" id="KAG1273203.1"/>
    </source>
</evidence>
<dbReference type="EMBL" id="JAANQT010013433">
    <property type="protein sequence ID" value="KAG1273203.1"/>
    <property type="molecule type" value="Genomic_DNA"/>
</dbReference>
<evidence type="ECO:0000313" key="3">
    <source>
        <dbReference type="Proteomes" id="UP000716291"/>
    </source>
</evidence>
<gene>
    <name evidence="2" type="ORF">G6F64_015393</name>
</gene>
<reference evidence="2" key="1">
    <citation type="journal article" date="2020" name="Microb. Genom.">
        <title>Genetic diversity of clinical and environmental Mucorales isolates obtained from an investigation of mucormycosis cases among solid organ transplant recipients.</title>
        <authorList>
            <person name="Nguyen M.H."/>
            <person name="Kaul D."/>
            <person name="Muto C."/>
            <person name="Cheng S.J."/>
            <person name="Richter R.A."/>
            <person name="Bruno V.M."/>
            <person name="Liu G."/>
            <person name="Beyhan S."/>
            <person name="Sundermann A.J."/>
            <person name="Mounaud S."/>
            <person name="Pasculle A.W."/>
            <person name="Nierman W.C."/>
            <person name="Driscoll E."/>
            <person name="Cumbie R."/>
            <person name="Clancy C.J."/>
            <person name="Dupont C.L."/>
        </authorList>
    </citation>
    <scope>NUCLEOTIDE SEQUENCE</scope>
    <source>
        <strain evidence="2">GL11</strain>
    </source>
</reference>
<dbReference type="Proteomes" id="UP000716291">
    <property type="component" value="Unassembled WGS sequence"/>
</dbReference>
<feature type="compositionally biased region" description="Polar residues" evidence="1">
    <location>
        <begin position="1"/>
        <end position="20"/>
    </location>
</feature>
<comment type="caution">
    <text evidence="2">The sequence shown here is derived from an EMBL/GenBank/DDBJ whole genome shotgun (WGS) entry which is preliminary data.</text>
</comment>
<protein>
    <submittedName>
        <fullName evidence="2">Uncharacterized protein</fullName>
    </submittedName>
</protein>
<evidence type="ECO:0000256" key="1">
    <source>
        <dbReference type="SAM" id="MobiDB-lite"/>
    </source>
</evidence>
<name>A0A9P7BIW0_RHIOR</name>
<sequence>MSGSRSSKPYQTNSCSSTGVLRSGAMMAAAQRAAKAWDDRRMRPSAMPRAVASGMATAATVSVLTRPAAMDIQ</sequence>
<feature type="region of interest" description="Disordered" evidence="1">
    <location>
        <begin position="1"/>
        <end position="22"/>
    </location>
</feature>
<organism evidence="2 3">
    <name type="scientific">Rhizopus oryzae</name>
    <name type="common">Mucormycosis agent</name>
    <name type="synonym">Rhizopus arrhizus var. delemar</name>
    <dbReference type="NCBI Taxonomy" id="64495"/>
    <lineage>
        <taxon>Eukaryota</taxon>
        <taxon>Fungi</taxon>
        <taxon>Fungi incertae sedis</taxon>
        <taxon>Mucoromycota</taxon>
        <taxon>Mucoromycotina</taxon>
        <taxon>Mucoromycetes</taxon>
        <taxon>Mucorales</taxon>
        <taxon>Mucorineae</taxon>
        <taxon>Rhizopodaceae</taxon>
        <taxon>Rhizopus</taxon>
    </lineage>
</organism>
<proteinExistence type="predicted"/>